<dbReference type="Pfam" id="PF09791">
    <property type="entry name" value="Oxidored-like"/>
    <property type="match status" value="1"/>
</dbReference>
<evidence type="ECO:0000313" key="5">
    <source>
        <dbReference type="Proteomes" id="UP000199069"/>
    </source>
</evidence>
<dbReference type="EMBL" id="CWKI01000010">
    <property type="protein sequence ID" value="CTR09632.1"/>
    <property type="molecule type" value="Genomic_DNA"/>
</dbReference>
<organism evidence="3 5">
    <name type="scientific">Rhodotorula toruloides</name>
    <name type="common">Yeast</name>
    <name type="synonym">Rhodosporidium toruloides</name>
    <dbReference type="NCBI Taxonomy" id="5286"/>
    <lineage>
        <taxon>Eukaryota</taxon>
        <taxon>Fungi</taxon>
        <taxon>Dikarya</taxon>
        <taxon>Basidiomycota</taxon>
        <taxon>Pucciniomycotina</taxon>
        <taxon>Microbotryomycetes</taxon>
        <taxon>Sporidiobolales</taxon>
        <taxon>Sporidiobolaceae</taxon>
        <taxon>Rhodotorula</taxon>
    </lineage>
</organism>
<feature type="compositionally biased region" description="Basic and acidic residues" evidence="1">
    <location>
        <begin position="95"/>
        <end position="110"/>
    </location>
</feature>
<name>A0A0K3CLP9_RHOTO</name>
<accession>A0A0K3CLP9</accession>
<dbReference type="OMA" id="ENERHTQ"/>
<keyword evidence="5" id="KW-1185">Reference proteome</keyword>
<dbReference type="OrthoDB" id="10064411at2759"/>
<feature type="compositionally biased region" description="Basic and acidic residues" evidence="1">
    <location>
        <begin position="16"/>
        <end position="31"/>
    </location>
</feature>
<feature type="region of interest" description="Disordered" evidence="1">
    <location>
        <begin position="95"/>
        <end position="135"/>
    </location>
</feature>
<dbReference type="PANTHER" id="PTHR21193:SF3">
    <property type="entry name" value="OXIDOREDUCTASE-LIKE DOMAIN-CONTAINING PROTEIN 1"/>
    <property type="match status" value="1"/>
</dbReference>
<proteinExistence type="predicted"/>
<dbReference type="AlphaFoldDB" id="A0A0K3CLP9"/>
<evidence type="ECO:0000313" key="6">
    <source>
        <dbReference type="Proteomes" id="UP000239560"/>
    </source>
</evidence>
<feature type="region of interest" description="Disordered" evidence="1">
    <location>
        <begin position="1"/>
        <end position="31"/>
    </location>
</feature>
<dbReference type="Proteomes" id="UP000239560">
    <property type="component" value="Unassembled WGS sequence"/>
</dbReference>
<evidence type="ECO:0000313" key="4">
    <source>
        <dbReference type="EMBL" id="PRQ72341.1"/>
    </source>
</evidence>
<reference evidence="3 5" key="1">
    <citation type="submission" date="2015-07" db="EMBL/GenBank/DDBJ databases">
        <authorList>
            <person name="Cajimat M.N.B."/>
            <person name="Milazzo M.L."/>
            <person name="Fulhorst C.F."/>
        </authorList>
    </citation>
    <scope>NUCLEOTIDE SEQUENCE [LARGE SCALE GENOMIC DNA]</scope>
    <source>
        <strain evidence="3">Single colony</strain>
    </source>
</reference>
<evidence type="ECO:0000259" key="2">
    <source>
        <dbReference type="Pfam" id="PF09791"/>
    </source>
</evidence>
<dbReference type="GO" id="GO:0005739">
    <property type="term" value="C:mitochondrion"/>
    <property type="evidence" value="ECO:0007669"/>
    <property type="project" value="TreeGrafter"/>
</dbReference>
<dbReference type="EMBL" id="LCTV02000010">
    <property type="protein sequence ID" value="PRQ72341.1"/>
    <property type="molecule type" value="Genomic_DNA"/>
</dbReference>
<dbReference type="PANTHER" id="PTHR21193">
    <property type="entry name" value="OXIDOREDUCTASE-LIKE DOMAIN-CONTAINING PROTEIN 1"/>
    <property type="match status" value="1"/>
</dbReference>
<protein>
    <submittedName>
        <fullName evidence="4">Oxidoreductase-like protein, N-terminal-domain containing protein</fullName>
    </submittedName>
</protein>
<evidence type="ECO:0000313" key="3">
    <source>
        <dbReference type="EMBL" id="CTR09632.1"/>
    </source>
</evidence>
<dbReference type="Proteomes" id="UP000199069">
    <property type="component" value="Unassembled WGS sequence"/>
</dbReference>
<feature type="compositionally biased region" description="Low complexity" evidence="1">
    <location>
        <begin position="1"/>
        <end position="11"/>
    </location>
</feature>
<feature type="domain" description="Oxidoreductase-like" evidence="2">
    <location>
        <begin position="35"/>
        <end position="79"/>
    </location>
</feature>
<reference evidence="4 6" key="2">
    <citation type="journal article" date="2018" name="Elife">
        <title>Functional genomics of lipid metabolism in the oleaginous yeast Rhodosporidium toruloides.</title>
        <authorList>
            <person name="Coradetti S.T."/>
            <person name="Pinel D."/>
            <person name="Geiselman G."/>
            <person name="Ito M."/>
            <person name="Mondo S."/>
            <person name="Reilly M.C."/>
            <person name="Cheng Y.F."/>
            <person name="Bauer S."/>
            <person name="Grigoriev I."/>
            <person name="Gladden J.M."/>
            <person name="Simmons B.A."/>
            <person name="Brem R."/>
            <person name="Arkin A.P."/>
            <person name="Skerker J.M."/>
        </authorList>
    </citation>
    <scope>NUCLEOTIDE SEQUENCE [LARGE SCALE GENOMIC DNA]</scope>
    <source>
        <strain evidence="4 6">NBRC 0880</strain>
    </source>
</reference>
<dbReference type="STRING" id="5286.A0A0K3CLP9"/>
<evidence type="ECO:0000256" key="1">
    <source>
        <dbReference type="SAM" id="MobiDB-lite"/>
    </source>
</evidence>
<sequence length="158" mass="17086">MALEGESAAGSVGAGKGDKAKEKVEQGATKGKEWMGVEIPLKPAAPEEGGCCMSGCAVCVYDLYLSDLEDFQLSLASARKAIMARLDALPAAEKERRMKEWPDELGDKPGEGVVGKEGGVDAKREAEKELERERKTLDPTVRAFLEMEARLKAKSKDR</sequence>
<feature type="compositionally biased region" description="Basic and acidic residues" evidence="1">
    <location>
        <begin position="118"/>
        <end position="135"/>
    </location>
</feature>
<gene>
    <name evidence="3" type="primary">FGENESH: predicted gene_10.330</name>
    <name evidence="4" type="ORF">AAT19DRAFT_9680</name>
    <name evidence="3" type="ORF">BN2166_0054930</name>
</gene>
<dbReference type="InterPro" id="IPR019180">
    <property type="entry name" value="Oxidoreductase-like_N"/>
</dbReference>
<dbReference type="InterPro" id="IPR039251">
    <property type="entry name" value="OXLD1"/>
</dbReference>